<dbReference type="NCBIfam" id="TIGR01552">
    <property type="entry name" value="phd_fam"/>
    <property type="match status" value="1"/>
</dbReference>
<dbReference type="Gene3D" id="3.40.1620.10">
    <property type="entry name" value="YefM-like domain"/>
    <property type="match status" value="1"/>
</dbReference>
<evidence type="ECO:0000313" key="3">
    <source>
        <dbReference type="EMBL" id="OGZ20521.1"/>
    </source>
</evidence>
<gene>
    <name evidence="3" type="ORF">A2654_00795</name>
</gene>
<comment type="caution">
    <text evidence="3">The sequence shown here is derived from an EMBL/GenBank/DDBJ whole genome shotgun (WGS) entry which is preliminary data.</text>
</comment>
<dbReference type="Gene3D" id="1.10.1220.170">
    <property type="match status" value="1"/>
</dbReference>
<dbReference type="EMBL" id="MHMA01000008">
    <property type="protein sequence ID" value="OGZ20521.1"/>
    <property type="molecule type" value="Genomic_DNA"/>
</dbReference>
<proteinExistence type="inferred from homology"/>
<protein>
    <recommendedName>
        <fullName evidence="2">Antitoxin</fullName>
    </recommendedName>
</protein>
<accession>A0A1G2E5J4</accession>
<evidence type="ECO:0000256" key="1">
    <source>
        <dbReference type="ARBA" id="ARBA00009981"/>
    </source>
</evidence>
<dbReference type="Proteomes" id="UP000178721">
    <property type="component" value="Unassembled WGS sequence"/>
</dbReference>
<dbReference type="PANTHER" id="PTHR33713">
    <property type="entry name" value="ANTITOXIN YAFN-RELATED"/>
    <property type="match status" value="1"/>
</dbReference>
<dbReference type="SUPFAM" id="SSF143120">
    <property type="entry name" value="YefM-like"/>
    <property type="match status" value="1"/>
</dbReference>
<comment type="function">
    <text evidence="2">Antitoxin component of a type II toxin-antitoxin (TA) system.</text>
</comment>
<name>A0A1G2E5J4_9BACT</name>
<sequence>MDVKTTLPISEARKKIFDIAKDVQKPSHYYTLTEKGRPKVVMMSAEEFESWKETMEVLEEFPDLKKDIKEADRAIKSGEYKNWTTLEELLAKEGFQVADKSYKKYGVSGKNKTKRR</sequence>
<comment type="similarity">
    <text evidence="1 2">Belongs to the phD/YefM antitoxin family.</text>
</comment>
<dbReference type="InterPro" id="IPR006442">
    <property type="entry name" value="Antitoxin_Phd/YefM"/>
</dbReference>
<reference evidence="3 4" key="1">
    <citation type="journal article" date="2016" name="Nat. Commun.">
        <title>Thousands of microbial genomes shed light on interconnected biogeochemical processes in an aquifer system.</title>
        <authorList>
            <person name="Anantharaman K."/>
            <person name="Brown C.T."/>
            <person name="Hug L.A."/>
            <person name="Sharon I."/>
            <person name="Castelle C.J."/>
            <person name="Probst A.J."/>
            <person name="Thomas B.C."/>
            <person name="Singh A."/>
            <person name="Wilkins M.J."/>
            <person name="Karaoz U."/>
            <person name="Brodie E.L."/>
            <person name="Williams K.H."/>
            <person name="Hubbard S.S."/>
            <person name="Banfield J.F."/>
        </authorList>
    </citation>
    <scope>NUCLEOTIDE SEQUENCE [LARGE SCALE GENOMIC DNA]</scope>
</reference>
<dbReference type="InterPro" id="IPR051405">
    <property type="entry name" value="phD/YefM_antitoxin"/>
</dbReference>
<dbReference type="AlphaFoldDB" id="A0A1G2E5J4"/>
<dbReference type="InterPro" id="IPR036165">
    <property type="entry name" value="YefM-like_sf"/>
</dbReference>
<evidence type="ECO:0000313" key="4">
    <source>
        <dbReference type="Proteomes" id="UP000178721"/>
    </source>
</evidence>
<dbReference type="Pfam" id="PF02604">
    <property type="entry name" value="PhdYeFM_antitox"/>
    <property type="match status" value="1"/>
</dbReference>
<organism evidence="3 4">
    <name type="scientific">Candidatus Nealsonbacteria bacterium RIFCSPHIGHO2_01_FULL_43_31</name>
    <dbReference type="NCBI Taxonomy" id="1801665"/>
    <lineage>
        <taxon>Bacteria</taxon>
        <taxon>Candidatus Nealsoniibacteriota</taxon>
    </lineage>
</organism>
<evidence type="ECO:0000256" key="2">
    <source>
        <dbReference type="RuleBase" id="RU362080"/>
    </source>
</evidence>
<dbReference type="PANTHER" id="PTHR33713:SF6">
    <property type="entry name" value="ANTITOXIN YEFM"/>
    <property type="match status" value="1"/>
</dbReference>